<proteinExistence type="predicted"/>
<gene>
    <name evidence="1" type="ORF">PCARR_b0745</name>
</gene>
<protein>
    <submittedName>
        <fullName evidence="1">Uncharacterized protein</fullName>
    </submittedName>
</protein>
<sequence length="39" mass="4492">MDAEGRASSDFFASLSTRFSYLKIDQLIKRIGIKLFLRP</sequence>
<organism evidence="1 2">
    <name type="scientific">Pseudoalteromonas carrageenovora IAM 12662</name>
    <dbReference type="NCBI Taxonomy" id="1314868"/>
    <lineage>
        <taxon>Bacteria</taxon>
        <taxon>Pseudomonadati</taxon>
        <taxon>Pseudomonadota</taxon>
        <taxon>Gammaproteobacteria</taxon>
        <taxon>Alteromonadales</taxon>
        <taxon>Pseudoalteromonadaceae</taxon>
        <taxon>Pseudoalteromonas</taxon>
    </lineage>
</organism>
<dbReference type="EMBL" id="AQGW01000025">
    <property type="protein sequence ID" value="MBE0384719.1"/>
    <property type="molecule type" value="Genomic_DNA"/>
</dbReference>
<keyword evidence="2" id="KW-1185">Reference proteome</keyword>
<dbReference type="Proteomes" id="UP000615003">
    <property type="component" value="Unassembled WGS sequence"/>
</dbReference>
<evidence type="ECO:0000313" key="1">
    <source>
        <dbReference type="EMBL" id="MBE0384719.1"/>
    </source>
</evidence>
<name>A0ABR9EZI4_PSEVC</name>
<accession>A0ABR9EZI4</accession>
<evidence type="ECO:0000313" key="2">
    <source>
        <dbReference type="Proteomes" id="UP000615003"/>
    </source>
</evidence>
<comment type="caution">
    <text evidence="1">The sequence shown here is derived from an EMBL/GenBank/DDBJ whole genome shotgun (WGS) entry which is preliminary data.</text>
</comment>
<reference evidence="1 2" key="1">
    <citation type="submission" date="2015-06" db="EMBL/GenBank/DDBJ databases">
        <title>Genome sequence of Pseudoalteromonas carrageenovora.</title>
        <authorList>
            <person name="Xie B.-B."/>
            <person name="Rong J.-C."/>
            <person name="Qin Q.-L."/>
            <person name="Zhang Y.-Z."/>
        </authorList>
    </citation>
    <scope>NUCLEOTIDE SEQUENCE [LARGE SCALE GENOMIC DNA]</scope>
    <source>
        <strain evidence="1 2">IAM 12662</strain>
    </source>
</reference>